<dbReference type="GO" id="GO:0005829">
    <property type="term" value="C:cytosol"/>
    <property type="evidence" value="ECO:0007669"/>
    <property type="project" value="TreeGrafter"/>
</dbReference>
<dbReference type="Gene3D" id="1.20.120.1910">
    <property type="entry name" value="Cysteine-tRNA ligase, C-terminal anti-codon recognition domain"/>
    <property type="match status" value="1"/>
</dbReference>
<dbReference type="Proteomes" id="UP001217324">
    <property type="component" value="Chromosome"/>
</dbReference>
<evidence type="ECO:0000256" key="11">
    <source>
        <dbReference type="ARBA" id="ARBA00023146"/>
    </source>
</evidence>
<dbReference type="SUPFAM" id="SSF52374">
    <property type="entry name" value="Nucleotidylyl transferase"/>
    <property type="match status" value="1"/>
</dbReference>
<dbReference type="HAMAP" id="MF_00041">
    <property type="entry name" value="Cys_tRNA_synth"/>
    <property type="match status" value="1"/>
</dbReference>
<evidence type="ECO:0000256" key="7">
    <source>
        <dbReference type="ARBA" id="ARBA00022741"/>
    </source>
</evidence>
<feature type="binding site" evidence="13">
    <location>
        <position position="240"/>
    </location>
    <ligand>
        <name>Zn(2+)</name>
        <dbReference type="ChEBI" id="CHEBI:29105"/>
    </ligand>
</feature>
<keyword evidence="8 13" id="KW-0862">Zinc</keyword>
<dbReference type="GO" id="GO:0004817">
    <property type="term" value="F:cysteine-tRNA ligase activity"/>
    <property type="evidence" value="ECO:0007669"/>
    <property type="project" value="UniProtKB-UniRule"/>
</dbReference>
<keyword evidence="4 13" id="KW-0963">Cytoplasm</keyword>
<dbReference type="GO" id="GO:0006423">
    <property type="term" value="P:cysteinyl-tRNA aminoacylation"/>
    <property type="evidence" value="ECO:0007669"/>
    <property type="project" value="UniProtKB-UniRule"/>
</dbReference>
<dbReference type="Gene3D" id="3.40.50.620">
    <property type="entry name" value="HUPs"/>
    <property type="match status" value="1"/>
</dbReference>
<comment type="cofactor">
    <cofactor evidence="13">
        <name>Zn(2+)</name>
        <dbReference type="ChEBI" id="CHEBI:29105"/>
    </cofactor>
    <text evidence="13">Binds 1 zinc ion per subunit.</text>
</comment>
<comment type="subunit">
    <text evidence="3 13">Monomer.</text>
</comment>
<dbReference type="EMBL" id="CP118627">
    <property type="protein sequence ID" value="WEA13384.1"/>
    <property type="molecule type" value="Genomic_DNA"/>
</dbReference>
<evidence type="ECO:0000256" key="14">
    <source>
        <dbReference type="SAM" id="Coils"/>
    </source>
</evidence>
<dbReference type="RefSeq" id="WP_165706151.1">
    <property type="nucleotide sequence ID" value="NZ_CP099987.1"/>
</dbReference>
<feature type="domain" description="Cysteinyl-tRNA synthetase class Ia DALR" evidence="15">
    <location>
        <begin position="345"/>
        <end position="401"/>
    </location>
</feature>
<evidence type="ECO:0000256" key="9">
    <source>
        <dbReference type="ARBA" id="ARBA00022840"/>
    </source>
</evidence>
<dbReference type="AlphaFoldDB" id="A0AAX3NAC3"/>
<dbReference type="InterPro" id="IPR032678">
    <property type="entry name" value="tRNA-synt_1_cat_dom"/>
</dbReference>
<dbReference type="SUPFAM" id="SSF47323">
    <property type="entry name" value="Anticodon-binding domain of a subclass of class I aminoacyl-tRNA synthetases"/>
    <property type="match status" value="1"/>
</dbReference>
<dbReference type="GO" id="GO:0008270">
    <property type="term" value="F:zinc ion binding"/>
    <property type="evidence" value="ECO:0007669"/>
    <property type="project" value="UniProtKB-UniRule"/>
</dbReference>
<dbReference type="GO" id="GO:0005524">
    <property type="term" value="F:ATP binding"/>
    <property type="evidence" value="ECO:0007669"/>
    <property type="project" value="UniProtKB-UniRule"/>
</dbReference>
<dbReference type="InterPro" id="IPR015273">
    <property type="entry name" value="Cys-tRNA-synt_Ia_DALR"/>
</dbReference>
<dbReference type="Pfam" id="PF09190">
    <property type="entry name" value="DALR_2"/>
    <property type="match status" value="1"/>
</dbReference>
<keyword evidence="7 13" id="KW-0547">Nucleotide-binding</keyword>
<feature type="coiled-coil region" evidence="14">
    <location>
        <begin position="304"/>
        <end position="331"/>
    </location>
</feature>
<evidence type="ECO:0000256" key="8">
    <source>
        <dbReference type="ARBA" id="ARBA00022833"/>
    </source>
</evidence>
<evidence type="ECO:0000256" key="5">
    <source>
        <dbReference type="ARBA" id="ARBA00022598"/>
    </source>
</evidence>
<dbReference type="InterPro" id="IPR009080">
    <property type="entry name" value="tRNAsynth_Ia_anticodon-bd"/>
</dbReference>
<keyword evidence="14" id="KW-0175">Coiled coil</keyword>
<evidence type="ECO:0000313" key="16">
    <source>
        <dbReference type="EMBL" id="WEA13384.1"/>
    </source>
</evidence>
<organism evidence="16 17">
    <name type="scientific">Lactococcus garvieae</name>
    <dbReference type="NCBI Taxonomy" id="1363"/>
    <lineage>
        <taxon>Bacteria</taxon>
        <taxon>Bacillati</taxon>
        <taxon>Bacillota</taxon>
        <taxon>Bacilli</taxon>
        <taxon>Lactobacillales</taxon>
        <taxon>Streptococcaceae</taxon>
        <taxon>Lactococcus</taxon>
    </lineage>
</organism>
<dbReference type="FunFam" id="3.40.50.620:FF:000130">
    <property type="entry name" value="Cysteine--tRNA ligase"/>
    <property type="match status" value="1"/>
</dbReference>
<feature type="short sequence motif" description="'KMSKS' region" evidence="13">
    <location>
        <begin position="268"/>
        <end position="272"/>
    </location>
</feature>
<proteinExistence type="inferred from homology"/>
<reference evidence="16" key="1">
    <citation type="submission" date="2023-02" db="EMBL/GenBank/DDBJ databases">
        <title>Comparative genomics and fermentation flavor characterization of five lactic acid bacteria reveal flavor biosynthesis metabolic pathways in fermented muskmelon puree.</title>
        <authorList>
            <person name="Yuan L."/>
            <person name="Li M."/>
            <person name="Xu X."/>
            <person name="Lao F."/>
            <person name="Wu J."/>
        </authorList>
    </citation>
    <scope>NUCLEOTIDE SEQUENCE</scope>
    <source>
        <strain evidence="16">Pa-2</strain>
    </source>
</reference>
<dbReference type="Pfam" id="PF23493">
    <property type="entry name" value="CysS_C"/>
    <property type="match status" value="1"/>
</dbReference>
<dbReference type="PRINTS" id="PR00983">
    <property type="entry name" value="TRNASYNTHCYS"/>
</dbReference>
<comment type="catalytic activity">
    <reaction evidence="12 13">
        <text>tRNA(Cys) + L-cysteine + ATP = L-cysteinyl-tRNA(Cys) + AMP + diphosphate</text>
        <dbReference type="Rhea" id="RHEA:17773"/>
        <dbReference type="Rhea" id="RHEA-COMP:9661"/>
        <dbReference type="Rhea" id="RHEA-COMP:9679"/>
        <dbReference type="ChEBI" id="CHEBI:30616"/>
        <dbReference type="ChEBI" id="CHEBI:33019"/>
        <dbReference type="ChEBI" id="CHEBI:35235"/>
        <dbReference type="ChEBI" id="CHEBI:78442"/>
        <dbReference type="ChEBI" id="CHEBI:78517"/>
        <dbReference type="ChEBI" id="CHEBI:456215"/>
        <dbReference type="EC" id="6.1.1.16"/>
    </reaction>
</comment>
<evidence type="ECO:0000256" key="12">
    <source>
        <dbReference type="ARBA" id="ARBA00047398"/>
    </source>
</evidence>
<dbReference type="SMART" id="SM00840">
    <property type="entry name" value="DALR_2"/>
    <property type="match status" value="1"/>
</dbReference>
<dbReference type="InterPro" id="IPR056411">
    <property type="entry name" value="CysS_C"/>
</dbReference>
<protein>
    <recommendedName>
        <fullName evidence="13">Cysteine--tRNA ligase</fullName>
        <ecNumber evidence="13">6.1.1.16</ecNumber>
    </recommendedName>
    <alternativeName>
        <fullName evidence="13">Cysteinyl-tRNA synthetase</fullName>
        <shortName evidence="13">CysRS</shortName>
    </alternativeName>
</protein>
<sequence>MLHIYNTMTRKIEEFHPLEENKIKMYVCGPTVYNYIHIGNARSVVAFDLIRRYMEYKGFEVTYVSNFTDVDDKIIKGAAQEHLTPLELSDKYIAAFYQDTDALNVKRATVNPRATNYIDKMITFIQDLMDKGFAYEAEGDVYFRVSKSEGYAKLANKNLEELLQGASGRTDEETSRKESPADFALWKAAKKDEISWSSPWGEGRPGWHIECSVMSSDLLGDTLDIHAGGADLEFPHHTNEIAQSEAKTGKKFVNYWMHNGFVNVSGEKMSKSLGNFKTVHEMLDVVSPTVLRFFLATTHYRRPVNFTDEAVQDAENNVKKIENAYRNLEVEGQADLEALAKFKAEFETAMDEDFNIANGLTVFYDFITWVNKGNGGLEVKAFFEEVLLILGLHFENQDTSLDAKIEALIEARQAARAARDFAQADKIRDELKAQGIVLEDTAQGVRWHRE</sequence>
<gene>
    <name evidence="13 16" type="primary">cysS</name>
    <name evidence="16" type="ORF">PWF74_07650</name>
</gene>
<dbReference type="Pfam" id="PF01406">
    <property type="entry name" value="tRNA-synt_1e"/>
    <property type="match status" value="1"/>
</dbReference>
<comment type="subcellular location">
    <subcellularLocation>
        <location evidence="1 13">Cytoplasm</location>
    </subcellularLocation>
</comment>
<name>A0AAX3NAC3_9LACT</name>
<dbReference type="CDD" id="cd00672">
    <property type="entry name" value="CysRS_core"/>
    <property type="match status" value="1"/>
</dbReference>
<feature type="binding site" evidence="13">
    <location>
        <position position="211"/>
    </location>
    <ligand>
        <name>Zn(2+)</name>
        <dbReference type="ChEBI" id="CHEBI:29105"/>
    </ligand>
</feature>
<evidence type="ECO:0000256" key="2">
    <source>
        <dbReference type="ARBA" id="ARBA00005594"/>
    </source>
</evidence>
<keyword evidence="10 13" id="KW-0648">Protein biosynthesis</keyword>
<dbReference type="EC" id="6.1.1.16" evidence="13"/>
<feature type="short sequence motif" description="'HIGH' region" evidence="13">
    <location>
        <begin position="30"/>
        <end position="40"/>
    </location>
</feature>
<feature type="binding site" evidence="13">
    <location>
        <position position="28"/>
    </location>
    <ligand>
        <name>Zn(2+)</name>
        <dbReference type="ChEBI" id="CHEBI:29105"/>
    </ligand>
</feature>
<evidence type="ECO:0000256" key="1">
    <source>
        <dbReference type="ARBA" id="ARBA00004496"/>
    </source>
</evidence>
<evidence type="ECO:0000259" key="15">
    <source>
        <dbReference type="SMART" id="SM00840"/>
    </source>
</evidence>
<dbReference type="NCBIfam" id="TIGR00435">
    <property type="entry name" value="cysS"/>
    <property type="match status" value="1"/>
</dbReference>
<keyword evidence="11 13" id="KW-0030">Aminoacyl-tRNA synthetase</keyword>
<keyword evidence="6 13" id="KW-0479">Metal-binding</keyword>
<keyword evidence="5 13" id="KW-0436">Ligase</keyword>
<evidence type="ECO:0000256" key="13">
    <source>
        <dbReference type="HAMAP-Rule" id="MF_00041"/>
    </source>
</evidence>
<dbReference type="PANTHER" id="PTHR10890:SF3">
    <property type="entry name" value="CYSTEINE--TRNA LIGASE, CYTOPLASMIC"/>
    <property type="match status" value="1"/>
</dbReference>
<evidence type="ECO:0000256" key="6">
    <source>
        <dbReference type="ARBA" id="ARBA00022723"/>
    </source>
</evidence>
<accession>A0AAX3NAC3</accession>
<comment type="similarity">
    <text evidence="2 13">Belongs to the class-I aminoacyl-tRNA synthetase family.</text>
</comment>
<feature type="binding site" evidence="13">
    <location>
        <position position="236"/>
    </location>
    <ligand>
        <name>Zn(2+)</name>
        <dbReference type="ChEBI" id="CHEBI:29105"/>
    </ligand>
</feature>
<evidence type="ECO:0000313" key="17">
    <source>
        <dbReference type="Proteomes" id="UP001217324"/>
    </source>
</evidence>
<dbReference type="InterPro" id="IPR014729">
    <property type="entry name" value="Rossmann-like_a/b/a_fold"/>
</dbReference>
<evidence type="ECO:0000256" key="4">
    <source>
        <dbReference type="ARBA" id="ARBA00022490"/>
    </source>
</evidence>
<evidence type="ECO:0000256" key="3">
    <source>
        <dbReference type="ARBA" id="ARBA00011245"/>
    </source>
</evidence>
<dbReference type="InterPro" id="IPR024909">
    <property type="entry name" value="Cys-tRNA/MSH_ligase"/>
</dbReference>
<dbReference type="InterPro" id="IPR015803">
    <property type="entry name" value="Cys-tRNA-ligase"/>
</dbReference>
<dbReference type="PANTHER" id="PTHR10890">
    <property type="entry name" value="CYSTEINYL-TRNA SYNTHETASE"/>
    <property type="match status" value="1"/>
</dbReference>
<evidence type="ECO:0000256" key="10">
    <source>
        <dbReference type="ARBA" id="ARBA00022917"/>
    </source>
</evidence>
<feature type="binding site" evidence="13">
    <location>
        <position position="271"/>
    </location>
    <ligand>
        <name>ATP</name>
        <dbReference type="ChEBI" id="CHEBI:30616"/>
    </ligand>
</feature>
<keyword evidence="9 13" id="KW-0067">ATP-binding</keyword>